<dbReference type="InterPro" id="IPR036291">
    <property type="entry name" value="NAD(P)-bd_dom_sf"/>
</dbReference>
<dbReference type="AlphaFoldDB" id="A0A1E7EKP8"/>
<dbReference type="InParanoid" id="A0A1E7EKP8"/>
<protein>
    <submittedName>
        <fullName evidence="4">NAD(P)-binding protein</fullName>
    </submittedName>
</protein>
<feature type="domain" description="Gfo/Idh/MocA-like oxidoreductase N-terminal" evidence="2">
    <location>
        <begin position="3"/>
        <end position="66"/>
    </location>
</feature>
<evidence type="ECO:0000313" key="4">
    <source>
        <dbReference type="EMBL" id="OEU06465.1"/>
    </source>
</evidence>
<dbReference type="InterPro" id="IPR000683">
    <property type="entry name" value="Gfo/Idh/MocA-like_OxRdtase_N"/>
</dbReference>
<dbReference type="SUPFAM" id="SSF51735">
    <property type="entry name" value="NAD(P)-binding Rossmann-fold domains"/>
    <property type="match status" value="1"/>
</dbReference>
<proteinExistence type="inferred from homology"/>
<dbReference type="InterPro" id="IPR055170">
    <property type="entry name" value="GFO_IDH_MocA-like_dom"/>
</dbReference>
<sequence>MTHDEVLSSNGIDAVYVPLPARVKNDFIIKALEHGKHIYSEKPAGGTVLELKSILDLAVEKNVQFMDGTMWYHSNRTKKMEEELYGNNLGKVHRVSASFSWGSNGLVDKDWVEGGNVSTNPSRERFGMLGNIGHYPIGAVAWAFGWELPTKVRALHTKFNSLGAIIECEAYLWFKNGGRAVIDASCLCPHRSQFEVVCEKGVLKVDDLVGGQGRSGNFGAYEGPFVGSSSFILGDSLGKDDIVEVEPCDHVQCLVSKFSESVQNIRQGGRADLDWSSRALCTHTIMCSIFISAMRDEADVELHTSPSSATKFIINGKTFDDLPTDR</sequence>
<evidence type="ECO:0000256" key="1">
    <source>
        <dbReference type="ARBA" id="ARBA00010928"/>
    </source>
</evidence>
<dbReference type="Pfam" id="PF01408">
    <property type="entry name" value="GFO_IDH_MocA"/>
    <property type="match status" value="1"/>
</dbReference>
<evidence type="ECO:0000259" key="2">
    <source>
        <dbReference type="Pfam" id="PF01408"/>
    </source>
</evidence>
<accession>A0A1E7EKP8</accession>
<dbReference type="EMBL" id="KV784408">
    <property type="protein sequence ID" value="OEU06465.1"/>
    <property type="molecule type" value="Genomic_DNA"/>
</dbReference>
<feature type="domain" description="GFO/IDH/MocA-like oxidoreductase" evidence="3">
    <location>
        <begin position="84"/>
        <end position="203"/>
    </location>
</feature>
<dbReference type="Proteomes" id="UP000095751">
    <property type="component" value="Unassembled WGS sequence"/>
</dbReference>
<comment type="similarity">
    <text evidence="1">Belongs to the Gfo/Idh/MocA family.</text>
</comment>
<dbReference type="SUPFAM" id="SSF55347">
    <property type="entry name" value="Glyceraldehyde-3-phosphate dehydrogenase-like, C-terminal domain"/>
    <property type="match status" value="1"/>
</dbReference>
<keyword evidence="5" id="KW-1185">Reference proteome</keyword>
<dbReference type="PANTHER" id="PTHR46368">
    <property type="match status" value="1"/>
</dbReference>
<dbReference type="Gene3D" id="3.40.50.720">
    <property type="entry name" value="NAD(P)-binding Rossmann-like Domain"/>
    <property type="match status" value="1"/>
</dbReference>
<evidence type="ECO:0000259" key="3">
    <source>
        <dbReference type="Pfam" id="PF22725"/>
    </source>
</evidence>
<name>A0A1E7EKP8_9STRA</name>
<dbReference type="OrthoDB" id="37898at2759"/>
<organism evidence="4 5">
    <name type="scientific">Fragilariopsis cylindrus CCMP1102</name>
    <dbReference type="NCBI Taxonomy" id="635003"/>
    <lineage>
        <taxon>Eukaryota</taxon>
        <taxon>Sar</taxon>
        <taxon>Stramenopiles</taxon>
        <taxon>Ochrophyta</taxon>
        <taxon>Bacillariophyta</taxon>
        <taxon>Bacillariophyceae</taxon>
        <taxon>Bacillariophycidae</taxon>
        <taxon>Bacillariales</taxon>
        <taxon>Bacillariaceae</taxon>
        <taxon>Fragilariopsis</taxon>
    </lineage>
</organism>
<dbReference type="Gene3D" id="3.30.360.10">
    <property type="entry name" value="Dihydrodipicolinate Reductase, domain 2"/>
    <property type="match status" value="1"/>
</dbReference>
<dbReference type="KEGG" id="fcy:FRACYDRAFT_200789"/>
<dbReference type="PANTHER" id="PTHR46368:SF4">
    <property type="entry name" value="OS10G0403700 PROTEIN"/>
    <property type="match status" value="1"/>
</dbReference>
<evidence type="ECO:0000313" key="5">
    <source>
        <dbReference type="Proteomes" id="UP000095751"/>
    </source>
</evidence>
<dbReference type="Pfam" id="PF22725">
    <property type="entry name" value="GFO_IDH_MocA_C3"/>
    <property type="match status" value="1"/>
</dbReference>
<gene>
    <name evidence="4" type="ORF">FRACYDRAFT_200789</name>
</gene>
<dbReference type="GO" id="GO:0000166">
    <property type="term" value="F:nucleotide binding"/>
    <property type="evidence" value="ECO:0007669"/>
    <property type="project" value="InterPro"/>
</dbReference>
<reference evidence="4 5" key="1">
    <citation type="submission" date="2016-09" db="EMBL/GenBank/DDBJ databases">
        <title>Extensive genetic diversity and differential bi-allelic expression allows diatom success in the polar Southern Ocean.</title>
        <authorList>
            <consortium name="DOE Joint Genome Institute"/>
            <person name="Mock T."/>
            <person name="Otillar R.P."/>
            <person name="Strauss J."/>
            <person name="Dupont C."/>
            <person name="Frickenhaus S."/>
            <person name="Maumus F."/>
            <person name="Mcmullan M."/>
            <person name="Sanges R."/>
            <person name="Schmutz J."/>
            <person name="Toseland A."/>
            <person name="Valas R."/>
            <person name="Veluchamy A."/>
            <person name="Ward B.J."/>
            <person name="Allen A."/>
            <person name="Barry K."/>
            <person name="Falciatore A."/>
            <person name="Ferrante M."/>
            <person name="Fortunato A.E."/>
            <person name="Gloeckner G."/>
            <person name="Gruber A."/>
            <person name="Hipkin R."/>
            <person name="Janech M."/>
            <person name="Kroth P."/>
            <person name="Leese F."/>
            <person name="Lindquist E."/>
            <person name="Lyon B.R."/>
            <person name="Martin J."/>
            <person name="Mayer C."/>
            <person name="Parker M."/>
            <person name="Quesneville H."/>
            <person name="Raymond J."/>
            <person name="Uhlig C."/>
            <person name="Valentin K.U."/>
            <person name="Worden A.Z."/>
            <person name="Armbrust E.V."/>
            <person name="Bowler C."/>
            <person name="Green B."/>
            <person name="Moulton V."/>
            <person name="Van Oosterhout C."/>
            <person name="Grigoriev I."/>
        </authorList>
    </citation>
    <scope>NUCLEOTIDE SEQUENCE [LARGE SCALE GENOMIC DNA]</scope>
    <source>
        <strain evidence="4 5">CCMP1102</strain>
    </source>
</reference>